<name>A0A0F5JP56_9BACT</name>
<dbReference type="InterPro" id="IPR024975">
    <property type="entry name" value="NOV_C"/>
</dbReference>
<dbReference type="InterPro" id="IPR002035">
    <property type="entry name" value="VWF_A"/>
</dbReference>
<dbReference type="STRING" id="1203610.HMPREF1536_00567"/>
<dbReference type="Gene3D" id="3.40.50.410">
    <property type="entry name" value="von Willebrand factor, type A domain"/>
    <property type="match status" value="1"/>
</dbReference>
<evidence type="ECO:0000259" key="1">
    <source>
        <dbReference type="PROSITE" id="PS50234"/>
    </source>
</evidence>
<reference evidence="2 3" key="1">
    <citation type="submission" date="2013-04" db="EMBL/GenBank/DDBJ databases">
        <title>The Genome Sequence of Parabacteroides gordonii DSM 23371.</title>
        <authorList>
            <consortium name="The Broad Institute Genomics Platform"/>
            <person name="Earl A."/>
            <person name="Ward D."/>
            <person name="Feldgarden M."/>
            <person name="Gevers D."/>
            <person name="Martens E."/>
            <person name="Sakamoto M."/>
            <person name="Benno Y."/>
            <person name="Suzuki N."/>
            <person name="Matsunaga N."/>
            <person name="Koshihara K."/>
            <person name="Seki M."/>
            <person name="Komiya H."/>
            <person name="Walker B."/>
            <person name="Young S."/>
            <person name="Zeng Q."/>
            <person name="Gargeya S."/>
            <person name="Fitzgerald M."/>
            <person name="Haas B."/>
            <person name="Abouelleil A."/>
            <person name="Allen A.W."/>
            <person name="Alvarado L."/>
            <person name="Arachchi H.M."/>
            <person name="Berlin A.M."/>
            <person name="Chapman S.B."/>
            <person name="Gainer-Dewar J."/>
            <person name="Goldberg J."/>
            <person name="Griggs A."/>
            <person name="Gujja S."/>
            <person name="Hansen M."/>
            <person name="Howarth C."/>
            <person name="Imamovic A."/>
            <person name="Ireland A."/>
            <person name="Larimer J."/>
            <person name="McCowan C."/>
            <person name="Murphy C."/>
            <person name="Pearson M."/>
            <person name="Poon T.W."/>
            <person name="Priest M."/>
            <person name="Roberts A."/>
            <person name="Saif S."/>
            <person name="Shea T."/>
            <person name="Sisk P."/>
            <person name="Sykes S."/>
            <person name="Wortman J."/>
            <person name="Nusbaum C."/>
            <person name="Birren B."/>
        </authorList>
    </citation>
    <scope>NUCLEOTIDE SEQUENCE [LARGE SCALE GENOMIC DNA]</scope>
    <source>
        <strain evidence="2 3">MS-1</strain>
    </source>
</reference>
<dbReference type="Proteomes" id="UP000033035">
    <property type="component" value="Unassembled WGS sequence"/>
</dbReference>
<sequence>MTKSIIEILIDYSGSMGYMEGTEHENKFLIDGKTRFYLAEQMIQKHIFPTIDYVEKIVIRLFRGATNKIEINTIYEGELNFGKLCSLISKIDNPSPGGTPISAALNEAKQNLTKFSNYDRKILLITDGEETDDSSYITEAQSIAQLPGTPCKIYVIGLDQNEEMERKAKSIATGGYFNIKSQYFENKILQDFLVTLKLSLLQDSKEILQQSDDRLTKENIQIIDTKIAKTITENDASTTELIDNIQTQIDKTKAILSELEVIKEQLRIKQLLSSGVDSTTLTIDDDYSEDIKIKSETILYEHLCKQYGKDSVIWLNHHQESYLHHDFEIHDDFGDIVKIIECKGTPKCKPTFYMTANEWNYFLLHQQEYQLYRIFELDTTPQIYCIENLLNAILERKVVPYLTRPEILKENRVYLTILKFKFG</sequence>
<feature type="domain" description="VWFA" evidence="1">
    <location>
        <begin position="5"/>
        <end position="196"/>
    </location>
</feature>
<proteinExistence type="predicted"/>
<dbReference type="PROSITE" id="PS50234">
    <property type="entry name" value="VWFA"/>
    <property type="match status" value="1"/>
</dbReference>
<protein>
    <recommendedName>
        <fullName evidence="1">VWFA domain-containing protein</fullName>
    </recommendedName>
</protein>
<dbReference type="InterPro" id="IPR036465">
    <property type="entry name" value="vWFA_dom_sf"/>
</dbReference>
<dbReference type="Pfam" id="PF13020">
    <property type="entry name" value="NOV_C"/>
    <property type="match status" value="1"/>
</dbReference>
<dbReference type="AlphaFoldDB" id="A0A0F5JP56"/>
<evidence type="ECO:0000313" key="2">
    <source>
        <dbReference type="EMBL" id="KKB59586.1"/>
    </source>
</evidence>
<keyword evidence="3" id="KW-1185">Reference proteome</keyword>
<dbReference type="HOGENOM" id="CLU_648664_0_0_10"/>
<dbReference type="PATRIC" id="fig|1203610.3.peg.585"/>
<accession>A0A0F5JP56</accession>
<comment type="caution">
    <text evidence="2">The sequence shown here is derived from an EMBL/GenBank/DDBJ whole genome shotgun (WGS) entry which is preliminary data.</text>
</comment>
<dbReference type="EMBL" id="AQHW01000003">
    <property type="protein sequence ID" value="KKB59586.1"/>
    <property type="molecule type" value="Genomic_DNA"/>
</dbReference>
<dbReference type="RefSeq" id="WP_028727860.1">
    <property type="nucleotide sequence ID" value="NZ_AUAE01000019.1"/>
</dbReference>
<organism evidence="2 3">
    <name type="scientific">Parabacteroides gordonii MS-1 = DSM 23371</name>
    <dbReference type="NCBI Taxonomy" id="1203610"/>
    <lineage>
        <taxon>Bacteria</taxon>
        <taxon>Pseudomonadati</taxon>
        <taxon>Bacteroidota</taxon>
        <taxon>Bacteroidia</taxon>
        <taxon>Bacteroidales</taxon>
        <taxon>Tannerellaceae</taxon>
        <taxon>Parabacteroides</taxon>
    </lineage>
</organism>
<evidence type="ECO:0000313" key="3">
    <source>
        <dbReference type="Proteomes" id="UP000033035"/>
    </source>
</evidence>
<gene>
    <name evidence="2" type="ORF">HMPREF1536_00567</name>
</gene>
<dbReference type="SUPFAM" id="SSF53300">
    <property type="entry name" value="vWA-like"/>
    <property type="match status" value="1"/>
</dbReference>